<keyword evidence="2" id="KW-1185">Reference proteome</keyword>
<dbReference type="RefSeq" id="WP_263049632.1">
    <property type="nucleotide sequence ID" value="NZ_CP106735.1"/>
</dbReference>
<evidence type="ECO:0000313" key="2">
    <source>
        <dbReference type="Proteomes" id="UP001062165"/>
    </source>
</evidence>
<dbReference type="EMBL" id="CP106735">
    <property type="protein sequence ID" value="UXX77885.1"/>
    <property type="molecule type" value="Genomic_DNA"/>
</dbReference>
<reference evidence="1" key="1">
    <citation type="submission" date="2022-10" db="EMBL/GenBank/DDBJ databases">
        <title>Comparative genomics and taxonomic characterization of three novel marine species of genus Reichenbachiella exhibiting antioxidant and polysaccharide degradation activities.</title>
        <authorList>
            <person name="Muhammad N."/>
            <person name="Lee Y.-J."/>
            <person name="Ko J."/>
            <person name="Kim S.-G."/>
        </authorList>
    </citation>
    <scope>NUCLEOTIDE SEQUENCE</scope>
    <source>
        <strain evidence="1">Wsw4-B4</strain>
    </source>
</reference>
<protein>
    <submittedName>
        <fullName evidence="1">Uncharacterized protein</fullName>
    </submittedName>
</protein>
<dbReference type="Proteomes" id="UP001062165">
    <property type="component" value="Chromosome"/>
</dbReference>
<evidence type="ECO:0000313" key="1">
    <source>
        <dbReference type="EMBL" id="UXX77885.1"/>
    </source>
</evidence>
<sequence length="140" mass="16300">MNNPSWVKEYAHYDEFTEKLKQSEGSELIFTRNKLKGNRVFDVSCVMEDEKRTWFFKISDSNEMVDSLSITSLIGRSEQVGRVEIDYNTETGNFIGYISAKDPIIDSMTVTYYHYYIRVNTDSIYYSRSEDVHALDEGGQ</sequence>
<gene>
    <name evidence="1" type="ORF">N7E81_10950</name>
</gene>
<proteinExistence type="predicted"/>
<accession>A0ABY6D220</accession>
<name>A0ABY6D220_9BACT</name>
<organism evidence="1 2">
    <name type="scientific">Reichenbachiella carrageenanivorans</name>
    <dbReference type="NCBI Taxonomy" id="2979869"/>
    <lineage>
        <taxon>Bacteria</taxon>
        <taxon>Pseudomonadati</taxon>
        <taxon>Bacteroidota</taxon>
        <taxon>Cytophagia</taxon>
        <taxon>Cytophagales</taxon>
        <taxon>Reichenbachiellaceae</taxon>
        <taxon>Reichenbachiella</taxon>
    </lineage>
</organism>